<comment type="subcellular location">
    <subcellularLocation>
        <location evidence="1">Secreted</location>
    </subcellularLocation>
</comment>
<dbReference type="InterPro" id="IPR000532">
    <property type="entry name" value="Glucagon_GIP_secretin_VIP"/>
</dbReference>
<organism evidence="7 8">
    <name type="scientific">Diceros bicornis minor</name>
    <name type="common">South-central black rhinoceros</name>
    <dbReference type="NCBI Taxonomy" id="77932"/>
    <lineage>
        <taxon>Eukaryota</taxon>
        <taxon>Metazoa</taxon>
        <taxon>Chordata</taxon>
        <taxon>Craniata</taxon>
        <taxon>Vertebrata</taxon>
        <taxon>Euteleostomi</taxon>
        <taxon>Mammalia</taxon>
        <taxon>Eutheria</taxon>
        <taxon>Laurasiatheria</taxon>
        <taxon>Perissodactyla</taxon>
        <taxon>Rhinocerotidae</taxon>
        <taxon>Diceros</taxon>
    </lineage>
</organism>
<dbReference type="GO" id="GO:0007189">
    <property type="term" value="P:adenylate cyclase-activating G protein-coupled receptor signaling pathway"/>
    <property type="evidence" value="ECO:0007669"/>
    <property type="project" value="TreeGrafter"/>
</dbReference>
<dbReference type="AlphaFoldDB" id="A0A7J7EU27"/>
<reference evidence="7 8" key="1">
    <citation type="journal article" date="2020" name="Mol. Biol. Evol.">
        <title>Interspecific Gene Flow and the Evolution of Specialization in Black and White Rhinoceros.</title>
        <authorList>
            <person name="Moodley Y."/>
            <person name="Westbury M.V."/>
            <person name="Russo I.M."/>
            <person name="Gopalakrishnan S."/>
            <person name="Rakotoarivelo A."/>
            <person name="Olsen R.A."/>
            <person name="Prost S."/>
            <person name="Tunstall T."/>
            <person name="Ryder O.A."/>
            <person name="Dalen L."/>
            <person name="Bruford M.W."/>
        </authorList>
    </citation>
    <scope>NUCLEOTIDE SEQUENCE [LARGE SCALE GENOMIC DNA]</scope>
    <source>
        <strain evidence="7">SBR-YM</strain>
        <tissue evidence="7">Skin</tissue>
    </source>
</reference>
<dbReference type="Proteomes" id="UP000551758">
    <property type="component" value="Unassembled WGS sequence"/>
</dbReference>
<sequence>MNKNRSATVQQNILYLKAIGRQMLTRKSILKPCSDRFLLTAYINRSRGPVTSNTGFSKQVLQLLLPLLLVPAASPQTLTPDGDASWVVTPAQKLGEALCPPSYLAANPLLAAVRVECGARLALLLYGIIMHSSVYCSPATAGLRFPGIRPEDEAYDEDGTPLLDFYDSDPPGAGSPASALRDAYALYYPAQKRDVAHEILNKAYRKVLDQLSARKYLQTLVAKGVGGNLGGGAEDDSEPLSKRHSDGIFTDSYSRYRKQMAVKKYLAAVLGKRYKQRVKNKGRRIAPEDINTDHLLLYINNDALLQGDLETLSPEGNSPDKTTARSKLCFSPEFTPLPGGRVGGLYREGRLA</sequence>
<dbReference type="GO" id="GO:0005184">
    <property type="term" value="F:neuropeptide hormone activity"/>
    <property type="evidence" value="ECO:0007669"/>
    <property type="project" value="InterPro"/>
</dbReference>
<dbReference type="Pfam" id="PF00123">
    <property type="entry name" value="Hormone_2"/>
    <property type="match status" value="2"/>
</dbReference>
<comment type="function">
    <text evidence="5">PACAP is a neuropeptide involved in diverse array of physiological processes through activating the PACAP subfamily of class B1 G protein-coupled receptors: VIP receptor 1 (VIPR1), VIP receptor 2 (VIPR2), and PACAP type I receptor (ADCYAP1R1). Exerts neuroprotective and general cytoprotective effects due to anti-apoptotic, anti-inflammatory, and antioxidant actions. Promotes neuron projection development through the RAPGEF2/Rap1/B-Raf/ERK pathway. In chromaffin cells, induces long-lasting increase of intracellular calcium concentrations and neuroendocrine secretion. Involved in the control of glucose homeostasis, induces insulin secretion by pancreatic beta cells. PACAP exists in two bioactive forms from proteolysis of the same precursor protein, PACAP27 and PACAP38, which differ by eleven amino acid residues in the C-terminus.</text>
</comment>
<dbReference type="GO" id="GO:0043204">
    <property type="term" value="C:perikaryon"/>
    <property type="evidence" value="ECO:0007669"/>
    <property type="project" value="TreeGrafter"/>
</dbReference>
<dbReference type="GO" id="GO:0043005">
    <property type="term" value="C:neuron projection"/>
    <property type="evidence" value="ECO:0007669"/>
    <property type="project" value="TreeGrafter"/>
</dbReference>
<dbReference type="PANTHER" id="PTHR11213:SF1">
    <property type="entry name" value="PITUITARY ADENYLATE CYCLASE-ACTIVATING POLYPEPTIDE"/>
    <property type="match status" value="1"/>
</dbReference>
<dbReference type="EMBL" id="JACDTQ010002401">
    <property type="protein sequence ID" value="KAF5919193.1"/>
    <property type="molecule type" value="Genomic_DNA"/>
</dbReference>
<dbReference type="GO" id="GO:0070374">
    <property type="term" value="P:positive regulation of ERK1 and ERK2 cascade"/>
    <property type="evidence" value="ECO:0007669"/>
    <property type="project" value="TreeGrafter"/>
</dbReference>
<keyword evidence="8" id="KW-1185">Reference proteome</keyword>
<feature type="domain" description="Glucagon / GIP / secretin / VIP family" evidence="6">
    <location>
        <begin position="244"/>
        <end position="266"/>
    </location>
</feature>
<evidence type="ECO:0000256" key="3">
    <source>
        <dbReference type="ARBA" id="ARBA00014902"/>
    </source>
</evidence>
<dbReference type="GO" id="GO:0032880">
    <property type="term" value="P:regulation of protein localization"/>
    <property type="evidence" value="ECO:0007669"/>
    <property type="project" value="TreeGrafter"/>
</dbReference>
<dbReference type="GO" id="GO:0031175">
    <property type="term" value="P:neuron projection development"/>
    <property type="evidence" value="ECO:0007669"/>
    <property type="project" value="TreeGrafter"/>
</dbReference>
<evidence type="ECO:0000313" key="8">
    <source>
        <dbReference type="Proteomes" id="UP000551758"/>
    </source>
</evidence>
<dbReference type="PROSITE" id="PS00260">
    <property type="entry name" value="GLUCAGON"/>
    <property type="match status" value="1"/>
</dbReference>
<proteinExistence type="inferred from homology"/>
<comment type="caution">
    <text evidence="7">The sequence shown here is derived from an EMBL/GenBank/DDBJ whole genome shotgun (WGS) entry which is preliminary data.</text>
</comment>
<dbReference type="InterPro" id="IPR046963">
    <property type="entry name" value="VIP/GHRH-like"/>
</dbReference>
<evidence type="ECO:0000256" key="2">
    <source>
        <dbReference type="ARBA" id="ARBA00008369"/>
    </source>
</evidence>
<dbReference type="GO" id="GO:0005576">
    <property type="term" value="C:extracellular region"/>
    <property type="evidence" value="ECO:0007669"/>
    <property type="project" value="UniProtKB-SubCell"/>
</dbReference>
<dbReference type="GO" id="GO:0016521">
    <property type="term" value="F:pituitary adenylate cyclase activating polypeptide activity"/>
    <property type="evidence" value="ECO:0007669"/>
    <property type="project" value="TreeGrafter"/>
</dbReference>
<dbReference type="Gene3D" id="6.10.250.590">
    <property type="match status" value="1"/>
</dbReference>
<dbReference type="PANTHER" id="PTHR11213">
    <property type="entry name" value="GLUCAGON-FAMILY NEUROPEPTIDE"/>
    <property type="match status" value="1"/>
</dbReference>
<keyword evidence="4" id="KW-0964">Secreted</keyword>
<protein>
    <recommendedName>
        <fullName evidence="3">Pituitary adenylate cyclase-activating polypeptide</fullName>
    </recommendedName>
</protein>
<evidence type="ECO:0000256" key="5">
    <source>
        <dbReference type="ARBA" id="ARBA00049945"/>
    </source>
</evidence>
<comment type="similarity">
    <text evidence="2">Belongs to the glucagon family.</text>
</comment>
<dbReference type="GO" id="GO:0007218">
    <property type="term" value="P:neuropeptide signaling pathway"/>
    <property type="evidence" value="ECO:0007669"/>
    <property type="project" value="TreeGrafter"/>
</dbReference>
<gene>
    <name evidence="7" type="ORF">HPG69_003833</name>
</gene>
<dbReference type="SMART" id="SM00070">
    <property type="entry name" value="GLUCA"/>
    <property type="match status" value="2"/>
</dbReference>
<name>A0A7J7EU27_DICBM</name>
<dbReference type="GO" id="GO:0051428">
    <property type="term" value="F:peptide hormone receptor binding"/>
    <property type="evidence" value="ECO:0007669"/>
    <property type="project" value="TreeGrafter"/>
</dbReference>
<evidence type="ECO:0000256" key="1">
    <source>
        <dbReference type="ARBA" id="ARBA00004613"/>
    </source>
</evidence>
<evidence type="ECO:0000259" key="6">
    <source>
        <dbReference type="PROSITE" id="PS00260"/>
    </source>
</evidence>
<accession>A0A7J7EU27</accession>
<evidence type="ECO:0000256" key="4">
    <source>
        <dbReference type="ARBA" id="ARBA00022525"/>
    </source>
</evidence>
<evidence type="ECO:0000313" key="7">
    <source>
        <dbReference type="EMBL" id="KAF5919193.1"/>
    </source>
</evidence>